<dbReference type="InterPro" id="IPR016024">
    <property type="entry name" value="ARM-type_fold"/>
</dbReference>
<protein>
    <recommendedName>
        <fullName evidence="6">HEAT repeat protein</fullName>
    </recommendedName>
</protein>
<proteinExistence type="predicted"/>
<gene>
    <name evidence="4" type="ORF">Plec18167_004139</name>
</gene>
<dbReference type="SUPFAM" id="SSF48371">
    <property type="entry name" value="ARM repeat"/>
    <property type="match status" value="1"/>
</dbReference>
<feature type="region of interest" description="Disordered" evidence="1">
    <location>
        <begin position="779"/>
        <end position="839"/>
    </location>
</feature>
<dbReference type="InterPro" id="IPR011989">
    <property type="entry name" value="ARM-like"/>
</dbReference>
<dbReference type="Pfam" id="PF24181">
    <property type="entry name" value="TPR_TTI1_C"/>
    <property type="match status" value="1"/>
</dbReference>
<accession>A0ABR3XS82</accession>
<dbReference type="InterPro" id="IPR057567">
    <property type="entry name" value="TPR_TTI1_C"/>
</dbReference>
<feature type="domain" description="TTI1 C-terminal TPR" evidence="3">
    <location>
        <begin position="829"/>
        <end position="906"/>
    </location>
</feature>
<dbReference type="InterPro" id="IPR049362">
    <property type="entry name" value="TTI1_rpt"/>
</dbReference>
<reference evidence="4 5" key="1">
    <citation type="journal article" date="2024" name="IMA Fungus">
        <title>IMA Genome - F19 : A genome assembly and annotation guide to empower mycologists, including annotated draft genome sequences of Ceratocystis pirilliformis, Diaporthe australafricana, Fusarium ophioides, Paecilomyces lecythidis, and Sporothrix stenoceras.</title>
        <authorList>
            <person name="Aylward J."/>
            <person name="Wilson A.M."/>
            <person name="Visagie C.M."/>
            <person name="Spraker J."/>
            <person name="Barnes I."/>
            <person name="Buitendag C."/>
            <person name="Ceriani C."/>
            <person name="Del Mar Angel L."/>
            <person name="du Plessis D."/>
            <person name="Fuchs T."/>
            <person name="Gasser K."/>
            <person name="Kramer D."/>
            <person name="Li W."/>
            <person name="Munsamy K."/>
            <person name="Piso A."/>
            <person name="Price J.L."/>
            <person name="Sonnekus B."/>
            <person name="Thomas C."/>
            <person name="van der Nest A."/>
            <person name="van Dijk A."/>
            <person name="van Heerden A."/>
            <person name="van Vuuren N."/>
            <person name="Yilmaz N."/>
            <person name="Duong T.A."/>
            <person name="van der Merwe N.A."/>
            <person name="Wingfield M.J."/>
            <person name="Wingfield B.D."/>
        </authorList>
    </citation>
    <scope>NUCLEOTIDE SEQUENCE [LARGE SCALE GENOMIC DNA]</scope>
    <source>
        <strain evidence="4 5">CMW 18167</strain>
    </source>
</reference>
<dbReference type="PANTHER" id="PTHR18460:SF3">
    <property type="entry name" value="TELO2-INTERACTING PROTEIN 1 HOMOLOG"/>
    <property type="match status" value="1"/>
</dbReference>
<evidence type="ECO:0000259" key="2">
    <source>
        <dbReference type="Pfam" id="PF24173"/>
    </source>
</evidence>
<dbReference type="Pfam" id="PF24173">
    <property type="entry name" value="TPR_TTI1_N"/>
    <property type="match status" value="1"/>
</dbReference>
<dbReference type="PANTHER" id="PTHR18460">
    <property type="entry name" value="TEL2 INTERACTING PROTEIN 1 TTI1 FAMILY MEMBER"/>
    <property type="match status" value="1"/>
</dbReference>
<organism evidence="4 5">
    <name type="scientific">Paecilomyces lecythidis</name>
    <dbReference type="NCBI Taxonomy" id="3004212"/>
    <lineage>
        <taxon>Eukaryota</taxon>
        <taxon>Fungi</taxon>
        <taxon>Dikarya</taxon>
        <taxon>Ascomycota</taxon>
        <taxon>Pezizomycotina</taxon>
        <taxon>Eurotiomycetes</taxon>
        <taxon>Eurotiomycetidae</taxon>
        <taxon>Eurotiales</taxon>
        <taxon>Thermoascaceae</taxon>
        <taxon>Paecilomyces</taxon>
    </lineage>
</organism>
<dbReference type="InterPro" id="IPR057566">
    <property type="entry name" value="TPR_TTI1_N"/>
</dbReference>
<evidence type="ECO:0008006" key="6">
    <source>
        <dbReference type="Google" id="ProtNLM"/>
    </source>
</evidence>
<evidence type="ECO:0000259" key="3">
    <source>
        <dbReference type="Pfam" id="PF24181"/>
    </source>
</evidence>
<comment type="caution">
    <text evidence="4">The sequence shown here is derived from an EMBL/GenBank/DDBJ whole genome shotgun (WGS) entry which is preliminary data.</text>
</comment>
<dbReference type="EMBL" id="JAVDPF010000011">
    <property type="protein sequence ID" value="KAL1878844.1"/>
    <property type="molecule type" value="Genomic_DNA"/>
</dbReference>
<name>A0ABR3XS82_9EURO</name>
<dbReference type="Proteomes" id="UP001583193">
    <property type="component" value="Unassembled WGS sequence"/>
</dbReference>
<evidence type="ECO:0000256" key="1">
    <source>
        <dbReference type="SAM" id="MobiDB-lite"/>
    </source>
</evidence>
<sequence length="1174" mass="129706">MEDPRQEAFKKLRPPCVELSSVGLKFRAHQATTNDVLHALEPVHKVLEELGNKGVLDEKLAEYAFFPLSHIFNETKRLPARCLEIAVECLRILVERGWRRRLSPQMGKQLIILMTILVGGPPNRNQNGSVDKLDSEELAVAAFRCLAGLFTVLEGPVAEKTIFNEIGTATVIDQTAYVLLEGLTEGSSNDVQEAAVAALRALCSRITDRVVLASIMPRTVSALTKIIKPTTQARRSFRLLQGSLNLFADIIKAVLRDDLAIPVIKESVAGKQPDMPESEDRIALDDSWLKATSGQIKIALANVIQIRRHEKSEVKTALLDLCLMVIEICPRSLQDSLPLMVETVVVLAGEETNGVPNDAHVALKHIAITYTYVVDILKDLLHTWVTAFPRTMQGNDETAKQRAIKQISTTFNILSETSSSSSILDDSISSSLCDSVTAVIKSNDSALQPLNSTGDSMVKLEVLRQNTRSMSFPPVLLEHRSQQSTLKELRSLITGLSATDSAGTITRSIMNRIRHASGDSVIAPFWLTLNFLKNTSHSTISFDDLISLDHTGSTTLSYTRSGLIEELYYEALPILNETPVTTPSDWRVSALALEAVALQAQEVGEAFRPELIDALYPVLRFLASNNTSLQDHAMTCLNILTTACNYPNTSTMLIENVDYLVNSIALKLNTFDVSPYPPQVLLMMVRLCGASLIPYLDDLVDSIFGILDMYHGYPRLVELLFSTLTAIVDEGVKKPALLSITSGKDAQATSHKKRQYEPIQVSKLAEDLATRRSKRARYSEIDFDEDGQKVSHPNRPWTAALDGPEQPREDSEPLPDSLEVDESEGPLPPPREPGDAEKPLSKSHTLLLHIVKSIPPHLSSPSPLLRRSLLSILTQALPVLSLNETSFLPLINDLWPSVSARITAPASLMTDTFMPGRATSASTALEKTSNNVNDDHEIKEEVFVTVSACSVVETMCKTAGDFMATRVENEFPRWKRLYHRAWEKVIIDAERSKERRIQRMKHLSATEHKPSDISQNSQGPLDMALSLGLSSGGPEAGNAQSFTPHHSLWKALASLFIALLTHVRLPLAIGDEICDLLGLWISAFAGTDYYIKSRSRRPIEAKSAELDGVESAIEAMESWNSDLTWFIFQQARERDAAATEKNRPNPATWSSPCLPARLTEFVQSGNTRFAELVF</sequence>
<keyword evidence="5" id="KW-1185">Reference proteome</keyword>
<dbReference type="Pfam" id="PF21547">
    <property type="entry name" value="TTI1"/>
    <property type="match status" value="1"/>
</dbReference>
<evidence type="ECO:0000313" key="4">
    <source>
        <dbReference type="EMBL" id="KAL1878844.1"/>
    </source>
</evidence>
<feature type="domain" description="TTI1 N-terminal TPR" evidence="2">
    <location>
        <begin position="9"/>
        <end position="350"/>
    </location>
</feature>
<evidence type="ECO:0000313" key="5">
    <source>
        <dbReference type="Proteomes" id="UP001583193"/>
    </source>
</evidence>
<dbReference type="Gene3D" id="1.25.10.10">
    <property type="entry name" value="Leucine-rich Repeat Variant"/>
    <property type="match status" value="2"/>
</dbReference>
<dbReference type="InterPro" id="IPR052587">
    <property type="entry name" value="TELO2-interacting_protein_1"/>
</dbReference>